<dbReference type="PANTHER" id="PTHR21027:SF1">
    <property type="entry name" value="TRNA-SPLICING ENDONUCLEASE SUBUNIT SEN54"/>
    <property type="match status" value="1"/>
</dbReference>
<feature type="compositionally biased region" description="Basic residues" evidence="3">
    <location>
        <begin position="175"/>
        <end position="185"/>
    </location>
</feature>
<evidence type="ECO:0000256" key="3">
    <source>
        <dbReference type="SAM" id="MobiDB-lite"/>
    </source>
</evidence>
<gene>
    <name evidence="5" type="ORF">GDO81_012651</name>
</gene>
<comment type="caution">
    <text evidence="5">The sequence shown here is derived from an EMBL/GenBank/DDBJ whole genome shotgun (WGS) entry which is preliminary data.</text>
</comment>
<dbReference type="AlphaFoldDB" id="A0AAV7AV13"/>
<dbReference type="Proteomes" id="UP000824782">
    <property type="component" value="Unassembled WGS sequence"/>
</dbReference>
<dbReference type="InterPro" id="IPR024337">
    <property type="entry name" value="tRNA_splic_suSen54"/>
</dbReference>
<feature type="compositionally biased region" description="Basic and acidic residues" evidence="3">
    <location>
        <begin position="23"/>
        <end position="33"/>
    </location>
</feature>
<protein>
    <recommendedName>
        <fullName evidence="4">tRNA-splicing endonuclease subunit Sen54 N-terminal domain-containing protein</fullName>
    </recommendedName>
</protein>
<reference evidence="5" key="1">
    <citation type="thesis" date="2020" institute="ProQuest LLC" country="789 East Eisenhower Parkway, Ann Arbor, MI, USA">
        <title>Comparative Genomics and Chromosome Evolution.</title>
        <authorList>
            <person name="Mudd A.B."/>
        </authorList>
    </citation>
    <scope>NUCLEOTIDE SEQUENCE</scope>
    <source>
        <strain evidence="5">237g6f4</strain>
        <tissue evidence="5">Blood</tissue>
    </source>
</reference>
<dbReference type="GO" id="GO:0000379">
    <property type="term" value="P:tRNA-type intron splice site recognition and cleavage"/>
    <property type="evidence" value="ECO:0007669"/>
    <property type="project" value="TreeGrafter"/>
</dbReference>
<name>A0AAV7AV13_ENGPU</name>
<sequence>MLSPAELFAARSREQSIPQRSHGQKDFLPDGSRTQEEKLQICRAEQWELLTEERVERLGSLGRGVWKPEEELVELTLPAGKFWQNMGFTEGGRQCLLPEEAVYLLECGSIQLFYRDLPMSVQEAYQKLLSAGRVRLLHYQVYSHLKRLGYIVTRFDPSSIQLPYERQINLERRAGSSRKRKRSPTRPRLETQNESDTSGSNSREESNSSKPKRPPYPEPVTSCAPKPITFEHDVLENIKVEEKAKNTSPLHTKETDCDKETVKSPRDYRWDFSKICFPNCANDQPCLNLPDPEPALLPDNVVGRQVDISPWMRRLNLRPEKFSRREQEQWDWEQKYKVSINADPKVKKCSNWREYKKVLEEREHQRHRERPAHLWASTVGPLLTPGRVTSTASVLEQLTVIGQSTLLEDGKRLQDSQDNPQIDFNLFQADGNSEYKKSKPGKPCAYLCVRSFDEPIPTLRAMKSLAHQSGDVPVVFALVDCGEIAFYTFKDLQLPVDIYP</sequence>
<comment type="similarity">
    <text evidence="1">Belongs to the SEN54 family.</text>
</comment>
<feature type="region of interest" description="Disordered" evidence="3">
    <location>
        <begin position="11"/>
        <end position="33"/>
    </location>
</feature>
<evidence type="ECO:0000256" key="1">
    <source>
        <dbReference type="ARBA" id="ARBA00005736"/>
    </source>
</evidence>
<dbReference type="InterPro" id="IPR024336">
    <property type="entry name" value="tRNA_splic_suSen54_N"/>
</dbReference>
<keyword evidence="6" id="KW-1185">Reference proteome</keyword>
<dbReference type="PANTHER" id="PTHR21027">
    <property type="entry name" value="TRNA-SPLICING ENDONUCLEASE SUBUNIT SEN54"/>
    <property type="match status" value="1"/>
</dbReference>
<feature type="domain" description="tRNA-splicing endonuclease subunit Sen54 N-terminal" evidence="4">
    <location>
        <begin position="48"/>
        <end position="114"/>
    </location>
</feature>
<dbReference type="Pfam" id="PF12928">
    <property type="entry name" value="tRNA_int_end_N2"/>
    <property type="match status" value="1"/>
</dbReference>
<evidence type="ECO:0000313" key="6">
    <source>
        <dbReference type="Proteomes" id="UP000824782"/>
    </source>
</evidence>
<dbReference type="EMBL" id="WNYA01000006">
    <property type="protein sequence ID" value="KAG8564982.1"/>
    <property type="molecule type" value="Genomic_DNA"/>
</dbReference>
<evidence type="ECO:0000313" key="5">
    <source>
        <dbReference type="EMBL" id="KAG8564982.1"/>
    </source>
</evidence>
<feature type="region of interest" description="Disordered" evidence="3">
    <location>
        <begin position="171"/>
        <end position="225"/>
    </location>
</feature>
<keyword evidence="2" id="KW-0819">tRNA processing</keyword>
<accession>A0AAV7AV13</accession>
<dbReference type="GO" id="GO:0000214">
    <property type="term" value="C:tRNA-intron endonuclease complex"/>
    <property type="evidence" value="ECO:0007669"/>
    <property type="project" value="TreeGrafter"/>
</dbReference>
<evidence type="ECO:0000256" key="2">
    <source>
        <dbReference type="ARBA" id="ARBA00022694"/>
    </source>
</evidence>
<proteinExistence type="inferred from homology"/>
<evidence type="ECO:0000259" key="4">
    <source>
        <dbReference type="Pfam" id="PF12928"/>
    </source>
</evidence>
<organism evidence="5 6">
    <name type="scientific">Engystomops pustulosus</name>
    <name type="common">Tungara frog</name>
    <name type="synonym">Physalaemus pustulosus</name>
    <dbReference type="NCBI Taxonomy" id="76066"/>
    <lineage>
        <taxon>Eukaryota</taxon>
        <taxon>Metazoa</taxon>
        <taxon>Chordata</taxon>
        <taxon>Craniata</taxon>
        <taxon>Vertebrata</taxon>
        <taxon>Euteleostomi</taxon>
        <taxon>Amphibia</taxon>
        <taxon>Batrachia</taxon>
        <taxon>Anura</taxon>
        <taxon>Neobatrachia</taxon>
        <taxon>Hyloidea</taxon>
        <taxon>Leptodactylidae</taxon>
        <taxon>Leiuperinae</taxon>
        <taxon>Engystomops</taxon>
    </lineage>
</organism>